<evidence type="ECO:0000256" key="10">
    <source>
        <dbReference type="ARBA" id="ARBA00023136"/>
    </source>
</evidence>
<dbReference type="EC" id="2.7.13.3" evidence="3"/>
<evidence type="ECO:0000256" key="1">
    <source>
        <dbReference type="ARBA" id="ARBA00000085"/>
    </source>
</evidence>
<dbReference type="InterPro" id="IPR004358">
    <property type="entry name" value="Sig_transdc_His_kin-like_C"/>
</dbReference>
<dbReference type="InterPro" id="IPR050351">
    <property type="entry name" value="BphY/WalK/GraS-like"/>
</dbReference>
<protein>
    <recommendedName>
        <fullName evidence="3">histidine kinase</fullName>
        <ecNumber evidence="3">2.7.13.3</ecNumber>
    </recommendedName>
</protein>
<dbReference type="Pfam" id="PF02518">
    <property type="entry name" value="HATPase_c"/>
    <property type="match status" value="1"/>
</dbReference>
<dbReference type="Proteomes" id="UP001145094">
    <property type="component" value="Unassembled WGS sequence"/>
</dbReference>
<dbReference type="Gene3D" id="3.30.565.10">
    <property type="entry name" value="Histidine kinase-like ATPase, C-terminal domain"/>
    <property type="match status" value="1"/>
</dbReference>
<dbReference type="AlphaFoldDB" id="A0A9W6CG32"/>
<dbReference type="PANTHER" id="PTHR45453:SF2">
    <property type="entry name" value="HISTIDINE KINASE"/>
    <property type="match status" value="1"/>
</dbReference>
<proteinExistence type="predicted"/>
<evidence type="ECO:0000256" key="3">
    <source>
        <dbReference type="ARBA" id="ARBA00012438"/>
    </source>
</evidence>
<dbReference type="GO" id="GO:0004721">
    <property type="term" value="F:phosphoprotein phosphatase activity"/>
    <property type="evidence" value="ECO:0007669"/>
    <property type="project" value="TreeGrafter"/>
</dbReference>
<keyword evidence="5" id="KW-0808">Transferase</keyword>
<dbReference type="InterPro" id="IPR005467">
    <property type="entry name" value="His_kinase_dom"/>
</dbReference>
<feature type="domain" description="Histidine kinase" evidence="12">
    <location>
        <begin position="122"/>
        <end position="331"/>
    </location>
</feature>
<name>A0A9W6CG32_9FIRM</name>
<dbReference type="InterPro" id="IPR036890">
    <property type="entry name" value="HATPase_C_sf"/>
</dbReference>
<evidence type="ECO:0000256" key="11">
    <source>
        <dbReference type="SAM" id="Phobius"/>
    </source>
</evidence>
<comment type="subcellular location">
    <subcellularLocation>
        <location evidence="2">Cell membrane</location>
        <topology evidence="2">Multi-pass membrane protein</topology>
    </subcellularLocation>
</comment>
<reference evidence="13" key="3">
    <citation type="journal article" date="2023" name="Int. J. Syst. Evol. Microbiol.">
        <title>Sellimonas catena sp. nov., isolated from human faeces.</title>
        <authorList>
            <person name="Hisatomi A."/>
            <person name="Ohkuma M."/>
            <person name="Sakamoto M."/>
        </authorList>
    </citation>
    <scope>NUCLEOTIDE SEQUENCE</scope>
    <source>
        <strain evidence="13">18CBH55</strain>
    </source>
</reference>
<dbReference type="GO" id="GO:0005886">
    <property type="term" value="C:plasma membrane"/>
    <property type="evidence" value="ECO:0007669"/>
    <property type="project" value="UniProtKB-SubCell"/>
</dbReference>
<dbReference type="PROSITE" id="PS50109">
    <property type="entry name" value="HIS_KIN"/>
    <property type="match status" value="1"/>
</dbReference>
<sequence>MVKGYLKDRMLAWAVFLFFYAALFLIGYLYDIPMEKVFYIAEFTLAGAFLCFLVDVTKYAGRWKELKRRIETMDTCSGTFYTSPGAMDALYRQLIEKMAHEKEEVLYEDGLKYNDMMDYYGMWAHQIKTPIAAMRILLQSGRESEVEKIDRKLYDSLQMELFKTEQYVEMVLSYLRIGDISKDMVLTNCDLGKVVRQAVKKYSRLFILQKLSLELGEIKETVLTDEKWLSFVVEQILSNALKYTKKGKIAIYMKDSDHLVIEDTGIGISSEDLPRIMEKGYTGYNGRKDKKSTGIGLYLCKKVMDKLNHGIQISSQPDKGTKVTLDLGRRELDVE</sequence>
<gene>
    <name evidence="13" type="ORF">Selli2_28480</name>
</gene>
<comment type="catalytic activity">
    <reaction evidence="1">
        <text>ATP + protein L-histidine = ADP + protein N-phospho-L-histidine.</text>
        <dbReference type="EC" id="2.7.13.3"/>
    </reaction>
</comment>
<evidence type="ECO:0000313" key="14">
    <source>
        <dbReference type="Proteomes" id="UP001145094"/>
    </source>
</evidence>
<accession>A0A9W6CG32</accession>
<dbReference type="PANTHER" id="PTHR45453">
    <property type="entry name" value="PHOSPHATE REGULON SENSOR PROTEIN PHOR"/>
    <property type="match status" value="1"/>
</dbReference>
<reference evidence="13" key="1">
    <citation type="submission" date="2022-11" db="EMBL/GenBank/DDBJ databases">
        <title>Draft genome sequence of Sellimonas catena strain 18CBH55.</title>
        <authorList>
            <person name="Hisatomi A."/>
            <person name="Ohkuma M."/>
            <person name="Sakamoto M."/>
        </authorList>
    </citation>
    <scope>NUCLEOTIDE SEQUENCE</scope>
    <source>
        <strain evidence="13">18CBH55</strain>
    </source>
</reference>
<evidence type="ECO:0000256" key="4">
    <source>
        <dbReference type="ARBA" id="ARBA00022475"/>
    </source>
</evidence>
<dbReference type="PRINTS" id="PR00344">
    <property type="entry name" value="BCTRLSENSOR"/>
</dbReference>
<keyword evidence="7 13" id="KW-0418">Kinase</keyword>
<keyword evidence="9" id="KW-0902">Two-component regulatory system</keyword>
<dbReference type="SMART" id="SM00387">
    <property type="entry name" value="HATPase_c"/>
    <property type="match status" value="1"/>
</dbReference>
<evidence type="ECO:0000256" key="8">
    <source>
        <dbReference type="ARBA" id="ARBA00022989"/>
    </source>
</evidence>
<keyword evidence="6 11" id="KW-0812">Transmembrane</keyword>
<evidence type="ECO:0000256" key="9">
    <source>
        <dbReference type="ARBA" id="ARBA00023012"/>
    </source>
</evidence>
<evidence type="ECO:0000256" key="5">
    <source>
        <dbReference type="ARBA" id="ARBA00022679"/>
    </source>
</evidence>
<keyword evidence="4" id="KW-1003">Cell membrane</keyword>
<dbReference type="GO" id="GO:0016036">
    <property type="term" value="P:cellular response to phosphate starvation"/>
    <property type="evidence" value="ECO:0007669"/>
    <property type="project" value="TreeGrafter"/>
</dbReference>
<reference evidence="13" key="2">
    <citation type="submission" date="2022-11" db="EMBL/GenBank/DDBJ databases">
        <title>Draft genome sequence of Sellimonas catena strain 18CBH55.</title>
        <authorList>
            <person name="Atsushi H."/>
            <person name="Moriya O."/>
            <person name="Mitsuo S."/>
        </authorList>
    </citation>
    <scope>NUCLEOTIDE SEQUENCE</scope>
    <source>
        <strain evidence="13">18CBH55</strain>
    </source>
</reference>
<evidence type="ECO:0000256" key="2">
    <source>
        <dbReference type="ARBA" id="ARBA00004651"/>
    </source>
</evidence>
<dbReference type="SUPFAM" id="SSF55874">
    <property type="entry name" value="ATPase domain of HSP90 chaperone/DNA topoisomerase II/histidine kinase"/>
    <property type="match status" value="1"/>
</dbReference>
<keyword evidence="8 11" id="KW-1133">Transmembrane helix</keyword>
<comment type="caution">
    <text evidence="13">The sequence shown here is derived from an EMBL/GenBank/DDBJ whole genome shotgun (WGS) entry which is preliminary data.</text>
</comment>
<evidence type="ECO:0000259" key="12">
    <source>
        <dbReference type="PROSITE" id="PS50109"/>
    </source>
</evidence>
<evidence type="ECO:0000256" key="6">
    <source>
        <dbReference type="ARBA" id="ARBA00022692"/>
    </source>
</evidence>
<dbReference type="EMBL" id="BSCH01000020">
    <property type="protein sequence ID" value="GLG91421.1"/>
    <property type="molecule type" value="Genomic_DNA"/>
</dbReference>
<evidence type="ECO:0000313" key="13">
    <source>
        <dbReference type="EMBL" id="GLG91421.1"/>
    </source>
</evidence>
<keyword evidence="10 11" id="KW-0472">Membrane</keyword>
<organism evidence="13 14">
    <name type="scientific">Sellimonas catena</name>
    <dbReference type="NCBI Taxonomy" id="2994035"/>
    <lineage>
        <taxon>Bacteria</taxon>
        <taxon>Bacillati</taxon>
        <taxon>Bacillota</taxon>
        <taxon>Clostridia</taxon>
        <taxon>Lachnospirales</taxon>
        <taxon>Lachnospiraceae</taxon>
        <taxon>Sellimonas</taxon>
    </lineage>
</organism>
<dbReference type="GO" id="GO:0000155">
    <property type="term" value="F:phosphorelay sensor kinase activity"/>
    <property type="evidence" value="ECO:0007669"/>
    <property type="project" value="TreeGrafter"/>
</dbReference>
<feature type="transmembrane region" description="Helical" evidence="11">
    <location>
        <begin position="12"/>
        <end position="30"/>
    </location>
</feature>
<dbReference type="RefSeq" id="WP_281845699.1">
    <property type="nucleotide sequence ID" value="NZ_BSCH01000020.1"/>
</dbReference>
<evidence type="ECO:0000256" key="7">
    <source>
        <dbReference type="ARBA" id="ARBA00022777"/>
    </source>
</evidence>
<dbReference type="InterPro" id="IPR003594">
    <property type="entry name" value="HATPase_dom"/>
</dbReference>
<feature type="transmembrane region" description="Helical" evidence="11">
    <location>
        <begin position="36"/>
        <end position="60"/>
    </location>
</feature>